<proteinExistence type="predicted"/>
<name>A0A9X2KN65_9SPHN</name>
<gene>
    <name evidence="2" type="ORF">M9978_02780</name>
</gene>
<organism evidence="2 3">
    <name type="scientific">Sphingomonas tagetis</name>
    <dbReference type="NCBI Taxonomy" id="2949092"/>
    <lineage>
        <taxon>Bacteria</taxon>
        <taxon>Pseudomonadati</taxon>
        <taxon>Pseudomonadota</taxon>
        <taxon>Alphaproteobacteria</taxon>
        <taxon>Sphingomonadales</taxon>
        <taxon>Sphingomonadaceae</taxon>
        <taxon>Sphingomonas</taxon>
    </lineage>
</organism>
<evidence type="ECO:0000313" key="3">
    <source>
        <dbReference type="Proteomes" id="UP001139451"/>
    </source>
</evidence>
<accession>A0A9X2KN65</accession>
<evidence type="ECO:0000259" key="1">
    <source>
        <dbReference type="Pfam" id="PF13449"/>
    </source>
</evidence>
<protein>
    <submittedName>
        <fullName evidence="2">Esterase-like activity of phytase family protein</fullName>
    </submittedName>
</protein>
<dbReference type="InterPro" id="IPR014567">
    <property type="entry name" value="UCP031900"/>
</dbReference>
<feature type="domain" description="Phytase-like" evidence="1">
    <location>
        <begin position="66"/>
        <end position="307"/>
    </location>
</feature>
<comment type="caution">
    <text evidence="2">The sequence shown here is derived from an EMBL/GenBank/DDBJ whole genome shotgun (WGS) entry which is preliminary data.</text>
</comment>
<dbReference type="RefSeq" id="WP_254291337.1">
    <property type="nucleotide sequence ID" value="NZ_JAMLDX010000002.1"/>
</dbReference>
<dbReference type="AlphaFoldDB" id="A0A9X2KN65"/>
<dbReference type="SUPFAM" id="SSF101898">
    <property type="entry name" value="NHL repeat"/>
    <property type="match status" value="1"/>
</dbReference>
<sequence length="323" mass="35837">MRILLSIILLLALLTDYSGETRLKLLPPDTAVMAEPVALDWRDPARTKLGALTFLGGVWLTSPEPHFGGFSAMAVDGNRFTLLSDGGNVVRFRLDSRWRVSEAHAFALPDGPGTGWSKLDRDTESLTRDPATGQLWVGFERANQIWRYDAALRRAEAHAEPAQMASWPENGGAESMVRLRDGSFIVLAESAKGDPKASRPALWFATDPVRDSRGVAFTYRAPSGYKPTDMTELPDGRLVVIHRRASLRTAFTAVLTIVDRRAIRPGATVTGREIARFEAPVVHDNFEAVAAVREGKDTILWIASDDNQYFFQRSLLLKFRLDD</sequence>
<dbReference type="PIRSF" id="PIRSF031900">
    <property type="entry name" value="UCP031900"/>
    <property type="match status" value="1"/>
</dbReference>
<evidence type="ECO:0000313" key="2">
    <source>
        <dbReference type="EMBL" id="MCP3729343.1"/>
    </source>
</evidence>
<reference evidence="2" key="1">
    <citation type="submission" date="2022-05" db="EMBL/GenBank/DDBJ databases">
        <title>Sphingomonas sp. strain MG17 Genome sequencing and assembly.</title>
        <authorList>
            <person name="Kim I."/>
        </authorList>
    </citation>
    <scope>NUCLEOTIDE SEQUENCE</scope>
    <source>
        <strain evidence="2">MG17</strain>
    </source>
</reference>
<dbReference type="Pfam" id="PF13449">
    <property type="entry name" value="Phytase-like"/>
    <property type="match status" value="1"/>
</dbReference>
<dbReference type="EMBL" id="JAMLDX010000002">
    <property type="protein sequence ID" value="MCP3729343.1"/>
    <property type="molecule type" value="Genomic_DNA"/>
</dbReference>
<keyword evidence="3" id="KW-1185">Reference proteome</keyword>
<dbReference type="Proteomes" id="UP001139451">
    <property type="component" value="Unassembled WGS sequence"/>
</dbReference>
<dbReference type="InterPro" id="IPR027372">
    <property type="entry name" value="Phytase-like_dom"/>
</dbReference>